<organism evidence="1 2">
    <name type="scientific">Candidatus Venteria ishoeyi</name>
    <dbReference type="NCBI Taxonomy" id="1899563"/>
    <lineage>
        <taxon>Bacteria</taxon>
        <taxon>Pseudomonadati</taxon>
        <taxon>Pseudomonadota</taxon>
        <taxon>Gammaproteobacteria</taxon>
        <taxon>Thiotrichales</taxon>
        <taxon>Thiotrichaceae</taxon>
        <taxon>Venteria</taxon>
    </lineage>
</organism>
<dbReference type="EMBL" id="FMSV02000511">
    <property type="protein sequence ID" value="SEH06923.1"/>
    <property type="molecule type" value="Genomic_DNA"/>
</dbReference>
<dbReference type="InterPro" id="IPR006597">
    <property type="entry name" value="Sel1-like"/>
</dbReference>
<accession>A0A1H6FBA9</accession>
<dbReference type="PROSITE" id="PS51257">
    <property type="entry name" value="PROKAR_LIPOPROTEIN"/>
    <property type="match status" value="1"/>
</dbReference>
<protein>
    <recommendedName>
        <fullName evidence="3">Sel1 repeat protein</fullName>
    </recommendedName>
</protein>
<dbReference type="InterPro" id="IPR011990">
    <property type="entry name" value="TPR-like_helical_dom_sf"/>
</dbReference>
<gene>
    <name evidence="1" type="ORF">MBHS_02789</name>
</gene>
<sequence>MNPKILLLALVMWLSGCVEENLKDSTGAAAASPHKTQTQIEAQVTALLAQAYIDPLTDYIYQYRHDPQYHQAVQTLIETREVRCQVIAQRYQKREKTLQMLARLQKHYQYSCPQQVTDFAHQVASSALAKVPAKPKTQSVAQQKDCQQYYEQGDYANALKVCAALAKQGDARAQLKLGILYADGRGGIPKDLIEAYVWLSLAMQGGIQQAAVFRRSIAHSLSTEQLLKANDRVVLISKHFR</sequence>
<reference evidence="1 2" key="1">
    <citation type="submission" date="2016-10" db="EMBL/GenBank/DDBJ databases">
        <authorList>
            <person name="de Groot N.N."/>
        </authorList>
    </citation>
    <scope>NUCLEOTIDE SEQUENCE [LARGE SCALE GENOMIC DNA]</scope>
    <source>
        <strain evidence="1">MBHS1</strain>
    </source>
</reference>
<keyword evidence="2" id="KW-1185">Reference proteome</keyword>
<evidence type="ECO:0000313" key="2">
    <source>
        <dbReference type="Proteomes" id="UP000236724"/>
    </source>
</evidence>
<name>A0A1H6FBA9_9GAMM</name>
<dbReference type="Proteomes" id="UP000236724">
    <property type="component" value="Unassembled WGS sequence"/>
</dbReference>
<dbReference type="SUPFAM" id="SSF81901">
    <property type="entry name" value="HCP-like"/>
    <property type="match status" value="1"/>
</dbReference>
<dbReference type="OrthoDB" id="1442375at2"/>
<proteinExistence type="predicted"/>
<dbReference type="RefSeq" id="WP_103920640.1">
    <property type="nucleotide sequence ID" value="NZ_FMSV02000511.1"/>
</dbReference>
<evidence type="ECO:0000313" key="1">
    <source>
        <dbReference type="EMBL" id="SEH06923.1"/>
    </source>
</evidence>
<dbReference type="AlphaFoldDB" id="A0A1H6FBA9"/>
<dbReference type="SMART" id="SM00671">
    <property type="entry name" value="SEL1"/>
    <property type="match status" value="1"/>
</dbReference>
<evidence type="ECO:0008006" key="3">
    <source>
        <dbReference type="Google" id="ProtNLM"/>
    </source>
</evidence>
<dbReference type="Gene3D" id="1.25.40.10">
    <property type="entry name" value="Tetratricopeptide repeat domain"/>
    <property type="match status" value="1"/>
</dbReference>